<dbReference type="InterPro" id="IPR001447">
    <property type="entry name" value="Arylamine_N-AcTrfase"/>
</dbReference>
<dbReference type="SUPFAM" id="SSF54001">
    <property type="entry name" value="Cysteine proteinases"/>
    <property type="match status" value="1"/>
</dbReference>
<comment type="similarity">
    <text evidence="1 2">Belongs to the arylamine N-acetyltransferase family.</text>
</comment>
<dbReference type="Pfam" id="PF00797">
    <property type="entry name" value="Acetyltransf_2"/>
    <property type="match status" value="1"/>
</dbReference>
<proteinExistence type="inferred from homology"/>
<dbReference type="PANTHER" id="PTHR11786">
    <property type="entry name" value="N-HYDROXYARYLAMINE O-ACETYLTRANSFERASE"/>
    <property type="match status" value="1"/>
</dbReference>
<evidence type="ECO:0000256" key="2">
    <source>
        <dbReference type="RuleBase" id="RU003452"/>
    </source>
</evidence>
<dbReference type="Gene3D" id="2.40.128.150">
    <property type="entry name" value="Cysteine proteinases"/>
    <property type="match status" value="1"/>
</dbReference>
<dbReference type="PRINTS" id="PR01543">
    <property type="entry name" value="ANATRNSFRASE"/>
</dbReference>
<evidence type="ECO:0000313" key="3">
    <source>
        <dbReference type="EMBL" id="GHI78625.1"/>
    </source>
</evidence>
<comment type="caution">
    <text evidence="3">The sequence shown here is derived from an EMBL/GenBank/DDBJ whole genome shotgun (WGS) entry which is preliminary data.</text>
</comment>
<dbReference type="Gene3D" id="3.30.2140.10">
    <property type="entry name" value="Arylamine N-acetyltransferase"/>
    <property type="match status" value="1"/>
</dbReference>
<keyword evidence="4" id="KW-1185">Reference proteome</keyword>
<name>A0ABQ3TDY4_9ACTN</name>
<dbReference type="EMBL" id="BNED01000005">
    <property type="protein sequence ID" value="GHI78625.1"/>
    <property type="molecule type" value="Genomic_DNA"/>
</dbReference>
<sequence length="285" mass="31546">MINMISGIYTEYLGRIGITDPGSPSVEGLFALTRAHLERIPFENTEIQLGRPPGIDPELCVRRLAAGRGGYCFHLNGAFAALLEQLGYDVTRHVGGMAADTVTTDVRGDHLTLTVRVDGEAYFVDVGLGDGPPEPLPLREGRYERGFRYGLRPLGSADGPDTGWTFLNEDSPFPAMNFRSAPATTADFEAEHLRLSTAEDSPFLQSFFMLRRNAGAVDRLHGRFLLHIDPRGGRDKRELASPEELFEVMATVFGRELDDLTAADRAELWDRVQRAHEAWLASQQS</sequence>
<accession>A0ABQ3TDY4</accession>
<organism evidence="3 4">
    <name type="scientific">Streptomyces spororaveus</name>
    <dbReference type="NCBI Taxonomy" id="284039"/>
    <lineage>
        <taxon>Bacteria</taxon>
        <taxon>Bacillati</taxon>
        <taxon>Actinomycetota</taxon>
        <taxon>Actinomycetes</taxon>
        <taxon>Kitasatosporales</taxon>
        <taxon>Streptomycetaceae</taxon>
        <taxon>Streptomyces</taxon>
    </lineage>
</organism>
<evidence type="ECO:0000256" key="1">
    <source>
        <dbReference type="ARBA" id="ARBA00006547"/>
    </source>
</evidence>
<evidence type="ECO:0000313" key="4">
    <source>
        <dbReference type="Proteomes" id="UP000608522"/>
    </source>
</evidence>
<dbReference type="InterPro" id="IPR038765">
    <property type="entry name" value="Papain-like_cys_pep_sf"/>
</dbReference>
<protein>
    <submittedName>
        <fullName evidence="3">Arylamine N-acetyltransferase</fullName>
    </submittedName>
</protein>
<reference evidence="4" key="1">
    <citation type="submission" date="2023-07" db="EMBL/GenBank/DDBJ databases">
        <title>Whole genome shotgun sequence of Streptomyces spororaveus NBRC 15456.</title>
        <authorList>
            <person name="Komaki H."/>
            <person name="Tamura T."/>
        </authorList>
    </citation>
    <scope>NUCLEOTIDE SEQUENCE [LARGE SCALE GENOMIC DNA]</scope>
    <source>
        <strain evidence="4">NBRC 15456</strain>
    </source>
</reference>
<dbReference type="PANTHER" id="PTHR11786:SF0">
    <property type="entry name" value="ARYLAMINE N-ACETYLTRANSFERASE 4-RELATED"/>
    <property type="match status" value="1"/>
</dbReference>
<gene>
    <name evidence="3" type="primary">nat_2</name>
    <name evidence="3" type="ORF">Sspor_41860</name>
</gene>
<dbReference type="Proteomes" id="UP000608522">
    <property type="component" value="Unassembled WGS sequence"/>
</dbReference>